<evidence type="ECO:0000256" key="9">
    <source>
        <dbReference type="ARBA" id="ARBA00022989"/>
    </source>
</evidence>
<accession>A0A059XXS5</accession>
<feature type="transmembrane region" description="Helical" evidence="12">
    <location>
        <begin position="335"/>
        <end position="354"/>
    </location>
</feature>
<name>A0A059XXS5_9BACT</name>
<comment type="subcellular location">
    <subcellularLocation>
        <location evidence="1">Cell membrane</location>
        <topology evidence="1">Multi-pass membrane protein</topology>
    </subcellularLocation>
</comment>
<evidence type="ECO:0000256" key="1">
    <source>
        <dbReference type="ARBA" id="ARBA00004651"/>
    </source>
</evidence>
<dbReference type="Pfam" id="PF02322">
    <property type="entry name" value="Cyt_bd_oxida_II"/>
    <property type="match status" value="1"/>
</dbReference>
<gene>
    <name evidence="13" type="ORF">Y981_02640</name>
</gene>
<dbReference type="AlphaFoldDB" id="A0A059XXS5"/>
<feature type="transmembrane region" description="Helical" evidence="12">
    <location>
        <begin position="12"/>
        <end position="39"/>
    </location>
</feature>
<feature type="transmembrane region" description="Helical" evidence="12">
    <location>
        <begin position="265"/>
        <end position="283"/>
    </location>
</feature>
<dbReference type="Proteomes" id="UP000027059">
    <property type="component" value="Chromosome"/>
</dbReference>
<keyword evidence="14" id="KW-1185">Reference proteome</keyword>
<sequence length="379" mass="41866">MFEYATLKVLWWGVVLLLVIGFAIMDGFDLGVGALLPFLGRTDSERRVLLNSIGPHWEGNQVWFITAGGAVFAAWPLVYATAFSGFYFAMILVLWSLFFRPVGFDYRSKLENPLWRSSWDWGLFVGGAVPPLVFGVAFGNLFEGIGFRFSPELHSSFEGRFLDLFTPFTLLSGAIALVMTLLHGSTYVILRTEGALNRRARRAARMLSILLAGLFPLAGEVLFRSVPGYRIVSGDPPGGLPNPLGKTVVREAGGWMDNVRDHPELWVIPALIYLGILLVFWGIRTRRPLLGFVGSALSTVGVIGTGAASLFPFVLPSSLDPSSSLTVWDCTSSRLTLMLMFWAALILTPVVILYTGWCYRIMRGPVTEEAIQKDSHSLY</sequence>
<dbReference type="HOGENOM" id="CLU_049294_0_0_0"/>
<dbReference type="GO" id="GO:0016682">
    <property type="term" value="F:oxidoreductase activity, acting on diphenols and related substances as donors, oxygen as acceptor"/>
    <property type="evidence" value="ECO:0007669"/>
    <property type="project" value="TreeGrafter"/>
</dbReference>
<dbReference type="GO" id="GO:0005886">
    <property type="term" value="C:plasma membrane"/>
    <property type="evidence" value="ECO:0007669"/>
    <property type="project" value="UniProtKB-SubCell"/>
</dbReference>
<reference evidence="13 14" key="2">
    <citation type="journal article" date="2015" name="Biomed. Res. Int.">
        <title>Effects of Arsenite Resistance on the Growth and Functional Gene Expression of Leptospirillum ferriphilum and Acidithiobacillus thiooxidans in Pure Culture and Coculture.</title>
        <authorList>
            <person name="Jiang H."/>
            <person name="Liang Y."/>
            <person name="Yin H."/>
            <person name="Xiao Y."/>
            <person name="Guo X."/>
            <person name="Xu Y."/>
            <person name="Hu Q."/>
            <person name="Liu H."/>
            <person name="Liu X."/>
        </authorList>
    </citation>
    <scope>NUCLEOTIDE SEQUENCE [LARGE SCALE GENOMIC DNA]</scope>
    <source>
        <strain evidence="13 14">YSK</strain>
    </source>
</reference>
<dbReference type="GO" id="GO:0046872">
    <property type="term" value="F:metal ion binding"/>
    <property type="evidence" value="ECO:0007669"/>
    <property type="project" value="UniProtKB-KW"/>
</dbReference>
<protein>
    <submittedName>
        <fullName evidence="13">Cytochrome d ubiquinol oxidase subunit 2</fullName>
    </submittedName>
</protein>
<dbReference type="PANTHER" id="PTHR43141">
    <property type="entry name" value="CYTOCHROME BD2 SUBUNIT II"/>
    <property type="match status" value="1"/>
</dbReference>
<keyword evidence="6 12" id="KW-0812">Transmembrane</keyword>
<keyword evidence="7" id="KW-0479">Metal-binding</keyword>
<evidence type="ECO:0000256" key="8">
    <source>
        <dbReference type="ARBA" id="ARBA00022982"/>
    </source>
</evidence>
<keyword evidence="5" id="KW-0349">Heme</keyword>
<keyword evidence="11 12" id="KW-0472">Membrane</keyword>
<evidence type="ECO:0000256" key="10">
    <source>
        <dbReference type="ARBA" id="ARBA00023004"/>
    </source>
</evidence>
<dbReference type="NCBIfam" id="TIGR00203">
    <property type="entry name" value="cydB"/>
    <property type="match status" value="1"/>
</dbReference>
<proteinExistence type="inferred from homology"/>
<feature type="transmembrane region" description="Helical" evidence="12">
    <location>
        <begin position="203"/>
        <end position="223"/>
    </location>
</feature>
<evidence type="ECO:0000256" key="3">
    <source>
        <dbReference type="ARBA" id="ARBA00022448"/>
    </source>
</evidence>
<evidence type="ECO:0000256" key="6">
    <source>
        <dbReference type="ARBA" id="ARBA00022692"/>
    </source>
</evidence>
<keyword evidence="10" id="KW-0408">Iron</keyword>
<dbReference type="EMBL" id="CP007243">
    <property type="protein sequence ID" value="AIA30101.1"/>
    <property type="molecule type" value="Genomic_DNA"/>
</dbReference>
<dbReference type="PANTHER" id="PTHR43141:SF5">
    <property type="entry name" value="CYTOCHROME BD-I UBIQUINOL OXIDASE SUBUNIT 2"/>
    <property type="match status" value="1"/>
</dbReference>
<dbReference type="KEGG" id="lfp:Y981_02640"/>
<evidence type="ECO:0000256" key="4">
    <source>
        <dbReference type="ARBA" id="ARBA00022475"/>
    </source>
</evidence>
<evidence type="ECO:0000256" key="12">
    <source>
        <dbReference type="SAM" id="Phobius"/>
    </source>
</evidence>
<evidence type="ECO:0000256" key="11">
    <source>
        <dbReference type="ARBA" id="ARBA00023136"/>
    </source>
</evidence>
<dbReference type="GO" id="GO:0070069">
    <property type="term" value="C:cytochrome complex"/>
    <property type="evidence" value="ECO:0007669"/>
    <property type="project" value="TreeGrafter"/>
</dbReference>
<dbReference type="GO" id="GO:0009055">
    <property type="term" value="F:electron transfer activity"/>
    <property type="evidence" value="ECO:0007669"/>
    <property type="project" value="TreeGrafter"/>
</dbReference>
<dbReference type="PIRSF" id="PIRSF000267">
    <property type="entry name" value="Cyt_oxidse_sub2"/>
    <property type="match status" value="1"/>
</dbReference>
<evidence type="ECO:0000313" key="14">
    <source>
        <dbReference type="Proteomes" id="UP000027059"/>
    </source>
</evidence>
<feature type="transmembrane region" description="Helical" evidence="12">
    <location>
        <begin position="84"/>
        <end position="102"/>
    </location>
</feature>
<keyword evidence="8" id="KW-0249">Electron transport</keyword>
<evidence type="ECO:0000256" key="5">
    <source>
        <dbReference type="ARBA" id="ARBA00022617"/>
    </source>
</evidence>
<feature type="transmembrane region" description="Helical" evidence="12">
    <location>
        <begin position="123"/>
        <end position="142"/>
    </location>
</feature>
<keyword evidence="9 12" id="KW-1133">Transmembrane helix</keyword>
<dbReference type="RefSeq" id="WP_038504599.1">
    <property type="nucleotide sequence ID" value="NZ_CP007243.1"/>
</dbReference>
<dbReference type="GO" id="GO:0019646">
    <property type="term" value="P:aerobic electron transport chain"/>
    <property type="evidence" value="ECO:0007669"/>
    <property type="project" value="TreeGrafter"/>
</dbReference>
<comment type="similarity">
    <text evidence="2">Belongs to the cytochrome ubiquinol oxidase subunit 2 family.</text>
</comment>
<feature type="transmembrane region" description="Helical" evidence="12">
    <location>
        <begin position="290"/>
        <end position="315"/>
    </location>
</feature>
<evidence type="ECO:0000256" key="2">
    <source>
        <dbReference type="ARBA" id="ARBA00007543"/>
    </source>
</evidence>
<evidence type="ECO:0000256" key="7">
    <source>
        <dbReference type="ARBA" id="ARBA00022723"/>
    </source>
</evidence>
<feature type="transmembrane region" description="Helical" evidence="12">
    <location>
        <begin position="162"/>
        <end position="182"/>
    </location>
</feature>
<evidence type="ECO:0000313" key="13">
    <source>
        <dbReference type="EMBL" id="AIA30101.1"/>
    </source>
</evidence>
<organism evidence="13 14">
    <name type="scientific">Leptospirillum ferriphilum YSK</name>
    <dbReference type="NCBI Taxonomy" id="1441628"/>
    <lineage>
        <taxon>Bacteria</taxon>
        <taxon>Pseudomonadati</taxon>
        <taxon>Nitrospirota</taxon>
        <taxon>Nitrospiria</taxon>
        <taxon>Nitrospirales</taxon>
        <taxon>Nitrospiraceae</taxon>
        <taxon>Leptospirillum</taxon>
    </lineage>
</organism>
<reference evidence="14" key="1">
    <citation type="submission" date="2014-02" db="EMBL/GenBank/DDBJ databases">
        <title>Complete genome sequence and comparative genomic analysis of the nitrogen-fixing bacterium Leptospirillum ferriphilum YSK.</title>
        <authorList>
            <person name="Guo X."/>
            <person name="Yin H."/>
            <person name="Liang Y."/>
            <person name="Hu Q."/>
            <person name="Ma L."/>
            <person name="Xiao Y."/>
            <person name="Zhang X."/>
            <person name="Qiu G."/>
            <person name="Liu X."/>
        </authorList>
    </citation>
    <scope>NUCLEOTIDE SEQUENCE [LARGE SCALE GENOMIC DNA]</scope>
    <source>
        <strain evidence="14">YSK</strain>
    </source>
</reference>
<keyword evidence="4" id="KW-1003">Cell membrane</keyword>
<dbReference type="OrthoDB" id="9776710at2"/>
<dbReference type="InterPro" id="IPR003317">
    <property type="entry name" value="Cyt-d_oxidase_su2"/>
</dbReference>
<keyword evidence="3" id="KW-0813">Transport</keyword>